<proteinExistence type="predicted"/>
<dbReference type="Gene3D" id="1.10.10.2910">
    <property type="match status" value="1"/>
</dbReference>
<dbReference type="Proteomes" id="UP000051612">
    <property type="component" value="Unassembled WGS sequence"/>
</dbReference>
<evidence type="ECO:0000313" key="2">
    <source>
        <dbReference type="EMBL" id="KRM75616.1"/>
    </source>
</evidence>
<dbReference type="PATRIC" id="fig|1423772.3.peg.44"/>
<dbReference type="Pfam" id="PF06114">
    <property type="entry name" value="Peptidase_M78"/>
    <property type="match status" value="1"/>
</dbReference>
<organism evidence="2 3">
    <name type="scientific">Ligilactobacillus murinus DSM 20452 = NBRC 14221</name>
    <dbReference type="NCBI Taxonomy" id="1423772"/>
    <lineage>
        <taxon>Bacteria</taxon>
        <taxon>Bacillati</taxon>
        <taxon>Bacillota</taxon>
        <taxon>Bacilli</taxon>
        <taxon>Lactobacillales</taxon>
        <taxon>Lactobacillaceae</taxon>
        <taxon>Ligilactobacillus</taxon>
    </lineage>
</organism>
<dbReference type="AlphaFoldDB" id="A0A0R2B994"/>
<feature type="domain" description="IrrE N-terminal-like" evidence="1">
    <location>
        <begin position="26"/>
        <end position="110"/>
    </location>
</feature>
<evidence type="ECO:0000259" key="1">
    <source>
        <dbReference type="Pfam" id="PF06114"/>
    </source>
</evidence>
<protein>
    <recommendedName>
        <fullName evidence="1">IrrE N-terminal-like domain-containing protein</fullName>
    </recommendedName>
</protein>
<evidence type="ECO:0000313" key="3">
    <source>
        <dbReference type="Proteomes" id="UP000051612"/>
    </source>
</evidence>
<name>A0A0R2B994_9LACO</name>
<dbReference type="InterPro" id="IPR010359">
    <property type="entry name" value="IrrE_HExxH"/>
</dbReference>
<gene>
    <name evidence="2" type="ORF">FC48_GL000032</name>
</gene>
<sequence>MERLFEKVIALKQYDRTFDPYSLCATLDIEILYFELGDILGFKTTYCDVSLIYLNQQLDTITQRFVVAHELGHILLHKGIRPLLLQYTSHSRFISHFEAEADRFAIILLLCHYYTTTNLEAAPDTLMYELGIPKHCKALFLDTFSQMQLQHQRFAQLLLSTTTD</sequence>
<comment type="caution">
    <text evidence="2">The sequence shown here is derived from an EMBL/GenBank/DDBJ whole genome shotgun (WGS) entry which is preliminary data.</text>
</comment>
<accession>A0A0R2B994</accession>
<reference evidence="2 3" key="1">
    <citation type="journal article" date="2015" name="Genome Announc.">
        <title>Expanding the biotechnology potential of lactobacilli through comparative genomics of 213 strains and associated genera.</title>
        <authorList>
            <person name="Sun Z."/>
            <person name="Harris H.M."/>
            <person name="McCann A."/>
            <person name="Guo C."/>
            <person name="Argimon S."/>
            <person name="Zhang W."/>
            <person name="Yang X."/>
            <person name="Jeffery I.B."/>
            <person name="Cooney J.C."/>
            <person name="Kagawa T.F."/>
            <person name="Liu W."/>
            <person name="Song Y."/>
            <person name="Salvetti E."/>
            <person name="Wrobel A."/>
            <person name="Rasinkangas P."/>
            <person name="Parkhill J."/>
            <person name="Rea M.C."/>
            <person name="O'Sullivan O."/>
            <person name="Ritari J."/>
            <person name="Douillard F.P."/>
            <person name="Paul Ross R."/>
            <person name="Yang R."/>
            <person name="Briner A.E."/>
            <person name="Felis G.E."/>
            <person name="de Vos W.M."/>
            <person name="Barrangou R."/>
            <person name="Klaenhammer T.R."/>
            <person name="Caufield P.W."/>
            <person name="Cui Y."/>
            <person name="Zhang H."/>
            <person name="O'Toole P.W."/>
        </authorList>
    </citation>
    <scope>NUCLEOTIDE SEQUENCE [LARGE SCALE GENOMIC DNA]</scope>
    <source>
        <strain evidence="2 3">DSM 20452</strain>
    </source>
</reference>
<dbReference type="RefSeq" id="WP_056958903.1">
    <property type="nucleotide sequence ID" value="NZ_AYYN01000062.1"/>
</dbReference>
<dbReference type="EMBL" id="AYYN01000062">
    <property type="protein sequence ID" value="KRM75616.1"/>
    <property type="molecule type" value="Genomic_DNA"/>
</dbReference>